<dbReference type="Proteomes" id="UP000533476">
    <property type="component" value="Unassembled WGS sequence"/>
</dbReference>
<sequence length="65" mass="7356">MSGRPQKLWLFVMVLCHSRMTYAEFGTATDGTAVIRGLVHAVQYFGGRPQEVLFDNMKPSVQRPK</sequence>
<proteinExistence type="predicted"/>
<dbReference type="GO" id="GO:0003676">
    <property type="term" value="F:nucleic acid binding"/>
    <property type="evidence" value="ECO:0007669"/>
    <property type="project" value="InterPro"/>
</dbReference>
<evidence type="ECO:0000313" key="2">
    <source>
        <dbReference type="EMBL" id="NMP22062.1"/>
    </source>
</evidence>
<dbReference type="InterPro" id="IPR036397">
    <property type="entry name" value="RNaseH_sf"/>
</dbReference>
<dbReference type="RefSeq" id="WP_169098034.1">
    <property type="nucleotide sequence ID" value="NZ_JABBVZ010000016.1"/>
</dbReference>
<evidence type="ECO:0000313" key="3">
    <source>
        <dbReference type="Proteomes" id="UP000533476"/>
    </source>
</evidence>
<name>A0A7Y0L2F1_9FIRM</name>
<dbReference type="Gene3D" id="3.30.420.10">
    <property type="entry name" value="Ribonuclease H-like superfamily/Ribonuclease H"/>
    <property type="match status" value="1"/>
</dbReference>
<evidence type="ECO:0000256" key="1">
    <source>
        <dbReference type="SAM" id="SignalP"/>
    </source>
</evidence>
<organism evidence="2 3">
    <name type="scientific">Sulfobacillus harzensis</name>
    <dbReference type="NCBI Taxonomy" id="2729629"/>
    <lineage>
        <taxon>Bacteria</taxon>
        <taxon>Bacillati</taxon>
        <taxon>Bacillota</taxon>
        <taxon>Clostridia</taxon>
        <taxon>Eubacteriales</taxon>
        <taxon>Clostridiales Family XVII. Incertae Sedis</taxon>
        <taxon>Sulfobacillus</taxon>
    </lineage>
</organism>
<accession>A0A7Y0L2F1</accession>
<dbReference type="PANTHER" id="PTHR35004">
    <property type="entry name" value="TRANSPOSASE RV3428C-RELATED"/>
    <property type="match status" value="1"/>
</dbReference>
<dbReference type="AlphaFoldDB" id="A0A7Y0L2F1"/>
<dbReference type="GO" id="GO:0015074">
    <property type="term" value="P:DNA integration"/>
    <property type="evidence" value="ECO:0007669"/>
    <property type="project" value="InterPro"/>
</dbReference>
<feature type="chain" id="PRO_5038555974" evidence="1">
    <location>
        <begin position="24"/>
        <end position="65"/>
    </location>
</feature>
<feature type="signal peptide" evidence="1">
    <location>
        <begin position="1"/>
        <end position="23"/>
    </location>
</feature>
<reference evidence="2 3" key="1">
    <citation type="submission" date="2020-04" db="EMBL/GenBank/DDBJ databases">
        <authorList>
            <person name="Zhang R."/>
            <person name="Schippers A."/>
        </authorList>
    </citation>
    <scope>NUCLEOTIDE SEQUENCE [LARGE SCALE GENOMIC DNA]</scope>
    <source>
        <strain evidence="2 3">DSM 109850</strain>
    </source>
</reference>
<keyword evidence="3" id="KW-1185">Reference proteome</keyword>
<keyword evidence="1" id="KW-0732">Signal</keyword>
<comment type="caution">
    <text evidence="2">The sequence shown here is derived from an EMBL/GenBank/DDBJ whole genome shotgun (WGS) entry which is preliminary data.</text>
</comment>
<gene>
    <name evidence="2" type="ORF">HIJ39_06830</name>
</gene>
<dbReference type="EMBL" id="JABBVZ010000016">
    <property type="protein sequence ID" value="NMP22062.1"/>
    <property type="molecule type" value="Genomic_DNA"/>
</dbReference>
<protein>
    <submittedName>
        <fullName evidence="2">Transposase</fullName>
    </submittedName>
</protein>